<reference evidence="1 2" key="2">
    <citation type="journal article" date="2012" name="PLoS Pathog.">
        <title>Diverse lifestyles and strategies of plant pathogenesis encoded in the genomes of eighteen Dothideomycetes fungi.</title>
        <authorList>
            <person name="Ohm R.A."/>
            <person name="Feau N."/>
            <person name="Henrissat B."/>
            <person name="Schoch C.L."/>
            <person name="Horwitz B.A."/>
            <person name="Barry K.W."/>
            <person name="Condon B.J."/>
            <person name="Copeland A.C."/>
            <person name="Dhillon B."/>
            <person name="Glaser F."/>
            <person name="Hesse C.N."/>
            <person name="Kosti I."/>
            <person name="LaButti K."/>
            <person name="Lindquist E.A."/>
            <person name="Lucas S."/>
            <person name="Salamov A.A."/>
            <person name="Bradshaw R.E."/>
            <person name="Ciuffetti L."/>
            <person name="Hamelin R.C."/>
            <person name="Kema G.H.J."/>
            <person name="Lawrence C."/>
            <person name="Scott J.A."/>
            <person name="Spatafora J.W."/>
            <person name="Turgeon B.G."/>
            <person name="de Wit P.J.G.M."/>
            <person name="Zhong S."/>
            <person name="Goodwin S.B."/>
            <person name="Grigoriev I.V."/>
        </authorList>
    </citation>
    <scope>NUCLEOTIDE SEQUENCE [LARGE SCALE GENOMIC DNA]</scope>
    <source>
        <strain evidence="2">NZE10 / CBS 128990</strain>
    </source>
</reference>
<protein>
    <submittedName>
        <fullName evidence="1">Uncharacterized protein</fullName>
    </submittedName>
</protein>
<accession>N1PZI2</accession>
<keyword evidence="2" id="KW-1185">Reference proteome</keyword>
<dbReference type="eggNOG" id="ENOG502RKNN">
    <property type="taxonomic scope" value="Eukaryota"/>
</dbReference>
<dbReference type="AlphaFoldDB" id="N1PZI2"/>
<reference evidence="2" key="1">
    <citation type="journal article" date="2012" name="PLoS Genet.">
        <title>The genomes of the fungal plant pathogens Cladosporium fulvum and Dothistroma septosporum reveal adaptation to different hosts and lifestyles but also signatures of common ancestry.</title>
        <authorList>
            <person name="de Wit P.J.G.M."/>
            <person name="van der Burgt A."/>
            <person name="Oekmen B."/>
            <person name="Stergiopoulos I."/>
            <person name="Abd-Elsalam K.A."/>
            <person name="Aerts A.L."/>
            <person name="Bahkali A.H."/>
            <person name="Beenen H.G."/>
            <person name="Chettri P."/>
            <person name="Cox M.P."/>
            <person name="Datema E."/>
            <person name="de Vries R.P."/>
            <person name="Dhillon B."/>
            <person name="Ganley A.R."/>
            <person name="Griffiths S.A."/>
            <person name="Guo Y."/>
            <person name="Hamelin R.C."/>
            <person name="Henrissat B."/>
            <person name="Kabir M.S."/>
            <person name="Jashni M.K."/>
            <person name="Kema G."/>
            <person name="Klaubauf S."/>
            <person name="Lapidus A."/>
            <person name="Levasseur A."/>
            <person name="Lindquist E."/>
            <person name="Mehrabi R."/>
            <person name="Ohm R.A."/>
            <person name="Owen T.J."/>
            <person name="Salamov A."/>
            <person name="Schwelm A."/>
            <person name="Schijlen E."/>
            <person name="Sun H."/>
            <person name="van den Burg H.A."/>
            <person name="van Ham R.C.H.J."/>
            <person name="Zhang S."/>
            <person name="Goodwin S.B."/>
            <person name="Grigoriev I.V."/>
            <person name="Collemare J."/>
            <person name="Bradshaw R.E."/>
        </authorList>
    </citation>
    <scope>NUCLEOTIDE SEQUENCE [LARGE SCALE GENOMIC DNA]</scope>
    <source>
        <strain evidence="2">NZE10 / CBS 128990</strain>
    </source>
</reference>
<gene>
    <name evidence="1" type="ORF">DOTSEDRAFT_29865</name>
</gene>
<name>N1PZI2_DOTSN</name>
<dbReference type="EMBL" id="KB446535">
    <property type="protein sequence ID" value="EME48418.1"/>
    <property type="molecule type" value="Genomic_DNA"/>
</dbReference>
<dbReference type="Proteomes" id="UP000016933">
    <property type="component" value="Unassembled WGS sequence"/>
</dbReference>
<proteinExistence type="predicted"/>
<dbReference type="OMA" id="HENIRNM"/>
<sequence length="245" mass="28107">MWIWNAYQIISCPKTTTQLSSEAEQAFITGRYLYMDASRYSKYQGMIKMFDAASSAADIGVWALEEGRVYFNDADGPAYFHENIRNMISFNARVQSCERFCGFLTDLEPHAEEKWTSFHYGIKDSDLDSTPGTGVWKESQIADRSALMRDRVAIHTIATTMLNASVLRLAAVLPHWTCNYFGEPLQVRWSYFNAPLRRVMELLMENVDDYVVTSYNTDPTNAAVRVKEEVKYATALSRMGDRHWP</sequence>
<evidence type="ECO:0000313" key="1">
    <source>
        <dbReference type="EMBL" id="EME48418.1"/>
    </source>
</evidence>
<dbReference type="HOGENOM" id="CLU_1133563_0_0_1"/>
<organism evidence="1 2">
    <name type="scientific">Dothistroma septosporum (strain NZE10 / CBS 128990)</name>
    <name type="common">Red band needle blight fungus</name>
    <name type="synonym">Mycosphaerella pini</name>
    <dbReference type="NCBI Taxonomy" id="675120"/>
    <lineage>
        <taxon>Eukaryota</taxon>
        <taxon>Fungi</taxon>
        <taxon>Dikarya</taxon>
        <taxon>Ascomycota</taxon>
        <taxon>Pezizomycotina</taxon>
        <taxon>Dothideomycetes</taxon>
        <taxon>Dothideomycetidae</taxon>
        <taxon>Mycosphaerellales</taxon>
        <taxon>Mycosphaerellaceae</taxon>
        <taxon>Dothistroma</taxon>
    </lineage>
</organism>
<dbReference type="OrthoDB" id="5404713at2759"/>
<evidence type="ECO:0000313" key="2">
    <source>
        <dbReference type="Proteomes" id="UP000016933"/>
    </source>
</evidence>